<feature type="transmembrane region" description="Helical" evidence="13">
    <location>
        <begin position="1175"/>
        <end position="1194"/>
    </location>
</feature>
<dbReference type="GO" id="GO:0005886">
    <property type="term" value="C:plasma membrane"/>
    <property type="evidence" value="ECO:0007669"/>
    <property type="project" value="UniProtKB-SubCell"/>
</dbReference>
<dbReference type="PANTHER" id="PTHR24223:SF187">
    <property type="entry name" value="ATP-BINDING CASSETTE SUB-FAMILY C MEMBER 8"/>
    <property type="match status" value="1"/>
</dbReference>
<dbReference type="PROSITE" id="PS00211">
    <property type="entry name" value="ABC_TRANSPORTER_1"/>
    <property type="match status" value="2"/>
</dbReference>
<dbReference type="PROSITE" id="PS50929">
    <property type="entry name" value="ABC_TM1F"/>
    <property type="match status" value="2"/>
</dbReference>
<accession>A0A452VG71</accession>
<proteinExistence type="inferred from homology"/>
<keyword evidence="4 13" id="KW-0812">Transmembrane</keyword>
<feature type="compositionally biased region" description="Acidic residues" evidence="12">
    <location>
        <begin position="869"/>
        <end position="887"/>
    </location>
</feature>
<dbReference type="InterPro" id="IPR000388">
    <property type="entry name" value="ABCC8/9"/>
</dbReference>
<feature type="transmembrane region" description="Helical" evidence="13">
    <location>
        <begin position="341"/>
        <end position="358"/>
    </location>
</feature>
<evidence type="ECO:0000256" key="6">
    <source>
        <dbReference type="ARBA" id="ARBA00022741"/>
    </source>
</evidence>
<feature type="transmembrane region" description="Helical" evidence="13">
    <location>
        <begin position="297"/>
        <end position="314"/>
    </location>
</feature>
<gene>
    <name evidence="16" type="primary">ABCC8</name>
</gene>
<comment type="subcellular location">
    <subcellularLocation>
        <location evidence="1">Cell membrane</location>
        <topology evidence="1">Multi-pass membrane protein</topology>
    </subcellularLocation>
</comment>
<dbReference type="Pfam" id="PF00005">
    <property type="entry name" value="ABC_tran"/>
    <property type="match status" value="2"/>
</dbReference>
<evidence type="ECO:0000256" key="3">
    <source>
        <dbReference type="ARBA" id="ARBA00022448"/>
    </source>
</evidence>
<feature type="transmembrane region" description="Helical" evidence="13">
    <location>
        <begin position="420"/>
        <end position="444"/>
    </location>
</feature>
<dbReference type="FunFam" id="3.40.50.300:FF:000394">
    <property type="entry name" value="ATP-binding cassette, sub-family C (CFTR/MRP), member 9"/>
    <property type="match status" value="1"/>
</dbReference>
<keyword evidence="8 13" id="KW-1133">Transmembrane helix</keyword>
<evidence type="ECO:0000259" key="15">
    <source>
        <dbReference type="PROSITE" id="PS50929"/>
    </source>
</evidence>
<feature type="transmembrane region" description="Helical" evidence="13">
    <location>
        <begin position="96"/>
        <end position="114"/>
    </location>
</feature>
<evidence type="ECO:0000256" key="5">
    <source>
        <dbReference type="ARBA" id="ARBA00022737"/>
    </source>
</evidence>
<evidence type="ECO:0000256" key="11">
    <source>
        <dbReference type="ARBA" id="ARBA00023180"/>
    </source>
</evidence>
<dbReference type="InterPro" id="IPR050173">
    <property type="entry name" value="ABC_transporter_C-like"/>
</dbReference>
<evidence type="ECO:0000256" key="10">
    <source>
        <dbReference type="ARBA" id="ARBA00023170"/>
    </source>
</evidence>
<dbReference type="InterPro" id="IPR003593">
    <property type="entry name" value="AAA+_ATPase"/>
</dbReference>
<feature type="transmembrane region" description="Helical" evidence="13">
    <location>
        <begin position="965"/>
        <end position="988"/>
    </location>
</feature>
<feature type="transmembrane region" description="Helical" evidence="13">
    <location>
        <begin position="1050"/>
        <end position="1075"/>
    </location>
</feature>
<feature type="domain" description="ABC transmembrane type-1" evidence="15">
    <location>
        <begin position="917"/>
        <end position="1203"/>
    </location>
</feature>
<feature type="transmembrane region" description="Helical" evidence="13">
    <location>
        <begin position="450"/>
        <end position="468"/>
    </location>
</feature>
<dbReference type="FunFam" id="3.40.50.300:FF:000197">
    <property type="entry name" value="ATP-binding cassette, sub-family C (CFTR/MRP), member 9"/>
    <property type="match status" value="1"/>
</dbReference>
<dbReference type="SUPFAM" id="SSF52540">
    <property type="entry name" value="P-loop containing nucleoside triphosphate hydrolases"/>
    <property type="match status" value="2"/>
</dbReference>
<name>A0A452VG71_URSMA</name>
<evidence type="ECO:0000256" key="9">
    <source>
        <dbReference type="ARBA" id="ARBA00023136"/>
    </source>
</evidence>
<dbReference type="GO" id="GO:0005524">
    <property type="term" value="F:ATP binding"/>
    <property type="evidence" value="ECO:0007669"/>
    <property type="project" value="UniProtKB-KW"/>
</dbReference>
<dbReference type="Gene3D" id="3.40.50.300">
    <property type="entry name" value="P-loop containing nucleotide triphosphate hydrolases"/>
    <property type="match status" value="2"/>
</dbReference>
<evidence type="ECO:0000259" key="14">
    <source>
        <dbReference type="PROSITE" id="PS50893"/>
    </source>
</evidence>
<keyword evidence="9 13" id="KW-0472">Membrane</keyword>
<keyword evidence="11" id="KW-0325">Glycoprotein</keyword>
<dbReference type="Gene3D" id="1.20.1560.10">
    <property type="entry name" value="ABC transporter type 1, transmembrane domain"/>
    <property type="match status" value="2"/>
</dbReference>
<keyword evidence="5" id="KW-0677">Repeat</keyword>
<dbReference type="Ensembl" id="ENSUMAT00000038647.1">
    <property type="protein sequence ID" value="ENSUMAP00000032675.1"/>
    <property type="gene ID" value="ENSUMAG00000023493.1"/>
</dbReference>
<evidence type="ECO:0000256" key="4">
    <source>
        <dbReference type="ARBA" id="ARBA00022692"/>
    </source>
</evidence>
<dbReference type="GO" id="GO:0140359">
    <property type="term" value="F:ABC-type transporter activity"/>
    <property type="evidence" value="ECO:0007669"/>
    <property type="project" value="InterPro"/>
</dbReference>
<keyword evidence="3" id="KW-0813">Transport</keyword>
<feature type="domain" description="ABC transporter" evidence="14">
    <location>
        <begin position="1242"/>
        <end position="1475"/>
    </location>
</feature>
<dbReference type="SMART" id="SM00382">
    <property type="entry name" value="AAA"/>
    <property type="match status" value="2"/>
</dbReference>
<evidence type="ECO:0000256" key="8">
    <source>
        <dbReference type="ARBA" id="ARBA00022989"/>
    </source>
</evidence>
<dbReference type="GO" id="GO:0071805">
    <property type="term" value="P:potassium ion transmembrane transport"/>
    <property type="evidence" value="ECO:0007669"/>
    <property type="project" value="UniProtKB-ARBA"/>
</dbReference>
<sequence length="1478" mass="165268">PPIAFPGFNSLSASFSHPPGVHAPLPGEPSIPLFLCLVAGWGSQSSKVHIHHSTWLHFPGHNLRWILTFMLLFVLVCEIAEGILSDGVTESRHLHLYMPAGMAFMAAVTSVVYYHNIETSNFPKLLIALLVYWTLAFITKTIKFVKFYDHSIGFSQLRFCLTGLLVILYGLLLLVEVNVIRVRRYIFFKSPREVKPPEDLQDLGVRFLQPFVNLLSKGTYWWMNAFIKTAHKKPIDLRAIGKLPIAMRALTNYQRLCEAFDTQAQKDSQSTQGARAIWQALCHAFGRRLVLSSTFRILADLLGFAGPLCIFGIVDHLGKENRVSQPKTQFLGVYFVSSQEFLANAYVLAVLLFLALLLQRTFLQASYYVAIETGINLRGAIQTKIYNKIMHLSTSNLSMGEMTAAQICNLVAIDTNQLMWFFFLCPNLWAMPVQIVVGVILLYYILGVSALIGAAVIILLAPVQYFVATKLSQAQRSTLEYSNERLKQTNEMLRGIKLLKLYAWENIFCARVEMTRRKEMTSLRAFAVYTSISIFMNTAIPIAAVLIPLKVVNRKHPAREDCRGFTAPLQRLAPSADGDADNCCVQIIGGFFTWTPDGIPTLSNITIRIPRGQLTMIVGQVGCGKSSLLLATLGEMQKISGAVFWNSCVFSSCCSPEREPVADSDVRKRGPVAYASQKPWLLNATVEENITFESPFNKQRYKMVIEACSLQPDIDILPHGDQTQIGERGINLSGGQRQRISVARALYQHTNVVFLDDPFSALDVHLSDHLMQAGILELLQDDKRTVVLVTHKLQYLPHADWIIAMKDGTIQREGTLKDFQRSECQLFEHWKTLMNRQDQELEKETVMERKATEPSQGLPRAMSSRDGLLQDEEEEEEEAAESEEEDNLSSVLHQRAKIPWRACAKYLSSAGILLLSLLVFSQLLKHMVLVAIDYWLAKWTDSALTLSPAAGNCSLSQECALDQTVYAMVFTVLCSLGIVLCLVTSVTVEWTGLKVAKRFLRYCSPPAMFFETTPLGSILNRFSADCNTIDQHIPSTLECLSRSTLLCVSALAVISYVTPVFLVALLPLAVVCYFIQKYFRVASRDLQQLDDTTQLPLLSHFAETVEGLTTIRAFRYEARFQQKLLEYTDSNNIASLFLTAANRWLEVRMEYIGACVVLIAAVTSISNSLHRELSAGLVGLGLTYALMVSNYLNWMVRNLADMEIQLGAVKRIHGLLKTEAESYEGLLAPSLIPKNWPDQGKIQIQNLSVRYDSSLKPVLKHVNALISPGQKIGICGRTGSGKSSFSLAFFRMVDMFEGRIIIDGIDIAKLPLHTLRSRLSIILQDPVLFSGTIRFNLDPEKKCSDSTLWEALEIAQLKLVVKALPGGLDAIITEGGENFSQGQRQLFCLARAFVRKTSIFIMDEATASIDMATENILQKVVMTAFADRTVVTIAVRGPFHCAHLGLVIRRGAWTEFDKPEKLLSRKDSVFASFVRADK</sequence>
<feature type="compositionally biased region" description="Basic and acidic residues" evidence="12">
    <location>
        <begin position="841"/>
        <end position="852"/>
    </location>
</feature>
<dbReference type="FunFam" id="1.20.1560.10:FF:000005">
    <property type="entry name" value="ATP-binding cassette, sub-family C (CFTR/MRP), member 9"/>
    <property type="match status" value="1"/>
</dbReference>
<dbReference type="GeneTree" id="ENSGT00940000156626"/>
<dbReference type="InterPro" id="IPR017871">
    <property type="entry name" value="ABC_transporter-like_CS"/>
</dbReference>
<evidence type="ECO:0000313" key="16">
    <source>
        <dbReference type="Ensembl" id="ENSUMAP00000032675"/>
    </source>
</evidence>
<dbReference type="PROSITE" id="PS50893">
    <property type="entry name" value="ABC_TRANSPORTER_2"/>
    <property type="match status" value="2"/>
</dbReference>
<keyword evidence="7" id="KW-0067">ATP-binding</keyword>
<feature type="transmembrane region" description="Helical" evidence="13">
    <location>
        <begin position="126"/>
        <end position="144"/>
    </location>
</feature>
<dbReference type="CDD" id="cd18602">
    <property type="entry name" value="ABC_6TM_SUR1_D2_like"/>
    <property type="match status" value="1"/>
</dbReference>
<keyword evidence="10" id="KW-0675">Receptor</keyword>
<protein>
    <submittedName>
        <fullName evidence="16">ATP binding cassette subfamily C member 8</fullName>
    </submittedName>
</protein>
<dbReference type="InterPro" id="IPR011527">
    <property type="entry name" value="ABC1_TM_dom"/>
</dbReference>
<evidence type="ECO:0000256" key="7">
    <source>
        <dbReference type="ARBA" id="ARBA00022840"/>
    </source>
</evidence>
<dbReference type="InterPro" id="IPR027417">
    <property type="entry name" value="P-loop_NTPase"/>
</dbReference>
<dbReference type="GO" id="GO:0008281">
    <property type="term" value="F:sulfonylurea receptor activity"/>
    <property type="evidence" value="ECO:0007669"/>
    <property type="project" value="InterPro"/>
</dbReference>
<feature type="transmembrane region" description="Helical" evidence="13">
    <location>
        <begin position="906"/>
        <end position="924"/>
    </location>
</feature>
<reference evidence="16" key="1">
    <citation type="submission" date="2019-03" db="UniProtKB">
        <authorList>
            <consortium name="Ensembl"/>
        </authorList>
    </citation>
    <scope>IDENTIFICATION</scope>
</reference>
<dbReference type="InterPro" id="IPR036640">
    <property type="entry name" value="ABC1_TM_sf"/>
</dbReference>
<feature type="transmembrane region" description="Helical" evidence="13">
    <location>
        <begin position="65"/>
        <end position="84"/>
    </location>
</feature>
<comment type="similarity">
    <text evidence="2">Belongs to the ABC transporter superfamily. ABCC family. Conjugate transporter (TC 3.A.1.208) subfamily.</text>
</comment>
<dbReference type="PRINTS" id="PR01092">
    <property type="entry name" value="SULFNYLUREAR"/>
</dbReference>
<feature type="domain" description="ABC transmembrane type-1" evidence="15">
    <location>
        <begin position="290"/>
        <end position="549"/>
    </location>
</feature>
<dbReference type="GO" id="GO:0016887">
    <property type="term" value="F:ATP hydrolysis activity"/>
    <property type="evidence" value="ECO:0007669"/>
    <property type="project" value="InterPro"/>
</dbReference>
<keyword evidence="6" id="KW-0547">Nucleotide-binding</keyword>
<organism evidence="16">
    <name type="scientific">Ursus maritimus</name>
    <name type="common">Polar bear</name>
    <name type="synonym">Thalarctos maritimus</name>
    <dbReference type="NCBI Taxonomy" id="29073"/>
    <lineage>
        <taxon>Eukaryota</taxon>
        <taxon>Metazoa</taxon>
        <taxon>Chordata</taxon>
        <taxon>Craniata</taxon>
        <taxon>Vertebrata</taxon>
        <taxon>Euteleostomi</taxon>
        <taxon>Mammalia</taxon>
        <taxon>Eutheria</taxon>
        <taxon>Laurasiatheria</taxon>
        <taxon>Carnivora</taxon>
        <taxon>Caniformia</taxon>
        <taxon>Ursidae</taxon>
        <taxon>Ursus</taxon>
    </lineage>
</organism>
<evidence type="ECO:0000256" key="12">
    <source>
        <dbReference type="SAM" id="MobiDB-lite"/>
    </source>
</evidence>
<dbReference type="FunFam" id="1.20.1560.10:FF:000006">
    <property type="entry name" value="ATP-binding cassette, sub-family C (CFTR/MRP), member 9"/>
    <property type="match status" value="1"/>
</dbReference>
<dbReference type="GO" id="GO:0033198">
    <property type="term" value="P:response to ATP"/>
    <property type="evidence" value="ECO:0007669"/>
    <property type="project" value="UniProtKB-ARBA"/>
</dbReference>
<feature type="domain" description="ABC transporter" evidence="14">
    <location>
        <begin position="585"/>
        <end position="832"/>
    </location>
</feature>
<dbReference type="SUPFAM" id="SSF90123">
    <property type="entry name" value="ABC transporter transmembrane region"/>
    <property type="match status" value="2"/>
</dbReference>
<evidence type="ECO:0000256" key="1">
    <source>
        <dbReference type="ARBA" id="ARBA00004651"/>
    </source>
</evidence>
<feature type="transmembrane region" description="Helical" evidence="13">
    <location>
        <begin position="156"/>
        <end position="175"/>
    </location>
</feature>
<evidence type="ECO:0000256" key="13">
    <source>
        <dbReference type="SAM" id="Phobius"/>
    </source>
</evidence>
<evidence type="ECO:0000256" key="2">
    <source>
        <dbReference type="ARBA" id="ARBA00009726"/>
    </source>
</evidence>
<dbReference type="Pfam" id="PF00664">
    <property type="entry name" value="ABC_membrane"/>
    <property type="match status" value="2"/>
</dbReference>
<feature type="region of interest" description="Disordered" evidence="12">
    <location>
        <begin position="841"/>
        <end position="888"/>
    </location>
</feature>
<feature type="transmembrane region" description="Helical" evidence="13">
    <location>
        <begin position="526"/>
        <end position="549"/>
    </location>
</feature>
<dbReference type="GO" id="GO:0032991">
    <property type="term" value="C:protein-containing complex"/>
    <property type="evidence" value="ECO:0007669"/>
    <property type="project" value="UniProtKB-ARBA"/>
</dbReference>
<dbReference type="InterPro" id="IPR003439">
    <property type="entry name" value="ABC_transporter-like_ATP-bd"/>
</dbReference>
<dbReference type="PANTHER" id="PTHR24223">
    <property type="entry name" value="ATP-BINDING CASSETTE SUB-FAMILY C"/>
    <property type="match status" value="1"/>
</dbReference>